<protein>
    <submittedName>
        <fullName evidence="2">Uncharacterized protein</fullName>
    </submittedName>
</protein>
<name>A0AAF0PEI3_9EURY</name>
<evidence type="ECO:0000313" key="2">
    <source>
        <dbReference type="EMBL" id="WMT07745.1"/>
    </source>
</evidence>
<organism evidence="2 4">
    <name type="scientific">Natrinema thermotolerans</name>
    <dbReference type="NCBI Taxonomy" id="121872"/>
    <lineage>
        <taxon>Archaea</taxon>
        <taxon>Methanobacteriati</taxon>
        <taxon>Methanobacteriota</taxon>
        <taxon>Stenosarchaea group</taxon>
        <taxon>Halobacteria</taxon>
        <taxon>Halobacteriales</taxon>
        <taxon>Natrialbaceae</taxon>
        <taxon>Natrinema</taxon>
    </lineage>
</organism>
<dbReference type="RefSeq" id="WP_211249076.1">
    <property type="nucleotide sequence ID" value="NZ_CP101873.1"/>
</dbReference>
<gene>
    <name evidence="3" type="ORF">NP511_01805</name>
    <name evidence="2" type="ORF">NP511_20520</name>
</gene>
<dbReference type="EMBL" id="CP101873">
    <property type="protein sequence ID" value="WMT07745.1"/>
    <property type="molecule type" value="Genomic_DNA"/>
</dbReference>
<dbReference type="InterPro" id="IPR046783">
    <property type="entry name" value="HTH_63"/>
</dbReference>
<keyword evidence="4" id="KW-1185">Reference proteome</keyword>
<dbReference type="EMBL" id="CP101873">
    <property type="protein sequence ID" value="WMT08377.1"/>
    <property type="molecule type" value="Genomic_DNA"/>
</dbReference>
<evidence type="ECO:0000313" key="4">
    <source>
        <dbReference type="Proteomes" id="UP001224926"/>
    </source>
</evidence>
<feature type="compositionally biased region" description="Low complexity" evidence="1">
    <location>
        <begin position="155"/>
        <end position="167"/>
    </location>
</feature>
<sequence>MQRKTDHTDRTVVCHVRAPLLLEPIDEQIETLQACEDEGAIDDLLLRSWPKEVALSEESPHQEVLENYERFEQWADRRGVSVRPPFRERETTSQITGETRERLVTPLLCLEIYEDDDLVGVFPHTDERTEETYTTDEAIATLRTGAVPTPLEPVDAGAATDADGAPDGTISDPCPDCGGELIDGQGLFACGDCGWVGQVTDSGRYVAQVTASKTTAEGQTPPQS</sequence>
<dbReference type="GeneID" id="84216378"/>
<evidence type="ECO:0000256" key="1">
    <source>
        <dbReference type="SAM" id="MobiDB-lite"/>
    </source>
</evidence>
<dbReference type="AlphaFoldDB" id="A0AAF0PEI3"/>
<evidence type="ECO:0000313" key="3">
    <source>
        <dbReference type="EMBL" id="WMT08377.1"/>
    </source>
</evidence>
<dbReference type="Proteomes" id="UP001224926">
    <property type="component" value="Chromosome"/>
</dbReference>
<accession>A0AAF0PEI3</accession>
<reference evidence="2 4" key="1">
    <citation type="submission" date="2022-07" db="EMBL/GenBank/DDBJ databases">
        <title>Two temperate virus in Haloterrigena jeotgali A29.</title>
        <authorList>
            <person name="Deng X."/>
        </authorList>
    </citation>
    <scope>NUCLEOTIDE SEQUENCE [LARGE SCALE GENOMIC DNA]</scope>
    <source>
        <strain evidence="2 4">A29</strain>
    </source>
</reference>
<feature type="region of interest" description="Disordered" evidence="1">
    <location>
        <begin position="148"/>
        <end position="167"/>
    </location>
</feature>
<proteinExistence type="predicted"/>
<dbReference type="Pfam" id="PF20575">
    <property type="entry name" value="HTH_63"/>
    <property type="match status" value="1"/>
</dbReference>